<evidence type="ECO:0000313" key="2">
    <source>
        <dbReference type="Proteomes" id="UP001602287"/>
    </source>
</evidence>
<proteinExistence type="predicted"/>
<keyword evidence="2" id="KW-1185">Reference proteome</keyword>
<sequence length="298" mass="31843">MTTATVTAPAGRDFGTGLLVTAVRPEPAGGYRWRRAPGPLAPAPFVPTGTAPHRLGTARPGATSVHWVVGEPDGDARTYRVRGTTSVAAVLLGNGPEPAMASLLHGLGQALRELHAQPLPPGVAAGGAPRGLVRFTRWLDGRSPHPRGAYAESLLRSRLGGAALARVREHTAQIAAADERVLCHGAPGLGSLIPAEGEPAAADALIGEDVCAAPWYYDLGWVLGELVELQWYLGGDRPAWQLLINALLDGYGRVLDDRWRETVAFRVLLHVHDYISYVGWEPKVFDKYTGFARHLLSS</sequence>
<gene>
    <name evidence="1" type="ORF">ACFY3B_26800</name>
</gene>
<organism evidence="1 2">
    <name type="scientific">Micromonospora parva</name>
    <dbReference type="NCBI Taxonomy" id="1464048"/>
    <lineage>
        <taxon>Bacteria</taxon>
        <taxon>Bacillati</taxon>
        <taxon>Actinomycetota</taxon>
        <taxon>Actinomycetes</taxon>
        <taxon>Micromonosporales</taxon>
        <taxon>Micromonosporaceae</taxon>
        <taxon>Micromonospora</taxon>
    </lineage>
</organism>
<dbReference type="SUPFAM" id="SSF56112">
    <property type="entry name" value="Protein kinase-like (PK-like)"/>
    <property type="match status" value="1"/>
</dbReference>
<accession>A0ABW6VZY3</accession>
<evidence type="ECO:0000313" key="1">
    <source>
        <dbReference type="EMBL" id="MFF5203214.1"/>
    </source>
</evidence>
<dbReference type="EMBL" id="JBIAZM010000012">
    <property type="protein sequence ID" value="MFF5203214.1"/>
    <property type="molecule type" value="Genomic_DNA"/>
</dbReference>
<dbReference type="Proteomes" id="UP001602287">
    <property type="component" value="Unassembled WGS sequence"/>
</dbReference>
<reference evidence="1 2" key="1">
    <citation type="submission" date="2024-10" db="EMBL/GenBank/DDBJ databases">
        <title>The Natural Products Discovery Center: Release of the First 8490 Sequenced Strains for Exploring Actinobacteria Biosynthetic Diversity.</title>
        <authorList>
            <person name="Kalkreuter E."/>
            <person name="Kautsar S.A."/>
            <person name="Yang D."/>
            <person name="Bader C.D."/>
            <person name="Teijaro C.N."/>
            <person name="Fluegel L."/>
            <person name="Davis C.M."/>
            <person name="Simpson J.R."/>
            <person name="Lauterbach L."/>
            <person name="Steele A.D."/>
            <person name="Gui C."/>
            <person name="Meng S."/>
            <person name="Li G."/>
            <person name="Viehrig K."/>
            <person name="Ye F."/>
            <person name="Su P."/>
            <person name="Kiefer A.F."/>
            <person name="Nichols A."/>
            <person name="Cepeda A.J."/>
            <person name="Yan W."/>
            <person name="Fan B."/>
            <person name="Jiang Y."/>
            <person name="Adhikari A."/>
            <person name="Zheng C.-J."/>
            <person name="Schuster L."/>
            <person name="Cowan T.M."/>
            <person name="Smanski M.J."/>
            <person name="Chevrette M.G."/>
            <person name="De Carvalho L.P.S."/>
            <person name="Shen B."/>
        </authorList>
    </citation>
    <scope>NUCLEOTIDE SEQUENCE [LARGE SCALE GENOMIC DNA]</scope>
    <source>
        <strain evidence="1 2">NPDC000140</strain>
    </source>
</reference>
<protein>
    <recommendedName>
        <fullName evidence="3">Aminoglycoside phosphotransferase domain-containing protein</fullName>
    </recommendedName>
</protein>
<evidence type="ECO:0008006" key="3">
    <source>
        <dbReference type="Google" id="ProtNLM"/>
    </source>
</evidence>
<dbReference type="InterPro" id="IPR011009">
    <property type="entry name" value="Kinase-like_dom_sf"/>
</dbReference>
<dbReference type="RefSeq" id="WP_387222333.1">
    <property type="nucleotide sequence ID" value="NZ_JBIAZM010000012.1"/>
</dbReference>
<name>A0ABW6VZY3_9ACTN</name>
<comment type="caution">
    <text evidence="1">The sequence shown here is derived from an EMBL/GenBank/DDBJ whole genome shotgun (WGS) entry which is preliminary data.</text>
</comment>